<keyword evidence="2" id="KW-1185">Reference proteome</keyword>
<organismHost>
    <name type="scientific">Pseudomonas aeruginosa</name>
    <dbReference type="NCBI Taxonomy" id="287"/>
</organismHost>
<evidence type="ECO:0000313" key="1">
    <source>
        <dbReference type="EMBL" id="AAF80837.1"/>
    </source>
</evidence>
<organism evidence="1 2">
    <name type="scientific">Pseudomonas phage D3</name>
    <name type="common">Bacteriophage D3</name>
    <dbReference type="NCBI Taxonomy" id="2932880"/>
    <lineage>
        <taxon>Viruses</taxon>
        <taxon>Duplodnaviria</taxon>
        <taxon>Heunggongvirae</taxon>
        <taxon>Uroviricota</taxon>
        <taxon>Caudoviricetes</taxon>
        <taxon>Detrevirus</taxon>
        <taxon>Detrevirus D3</taxon>
    </lineage>
</organism>
<dbReference type="Proteomes" id="UP000009085">
    <property type="component" value="Segment"/>
</dbReference>
<gene>
    <name evidence="1" type="primary">orf81</name>
</gene>
<sequence length="37" mass="4142">MSKFTIFLLGMTFLSLITGQISSALWFASAALIWEFV</sequence>
<reference evidence="1 2" key="1">
    <citation type="journal article" date="1994" name="J. Bacteriol.">
        <title>Cloning of the early promoters of Pseudomonas aeruginosa bacteriophage D3: sequence of the immunity region of D3.</title>
        <authorList>
            <person name="Farinha M.A."/>
            <person name="Allan B.J."/>
            <person name="Gertman E.M."/>
            <person name="Ronald S.L."/>
            <person name="Kropinski A.M."/>
        </authorList>
    </citation>
    <scope>NUCLEOTIDE SEQUENCE [LARGE SCALE GENOMIC DNA]</scope>
</reference>
<protein>
    <submittedName>
        <fullName evidence="1">Uncharacterized protein</fullName>
    </submittedName>
</protein>
<name>Q9MC47_BPD3</name>
<evidence type="ECO:0000313" key="2">
    <source>
        <dbReference type="Proteomes" id="UP000009085"/>
    </source>
</evidence>
<accession>Q9MC47</accession>
<dbReference type="GeneID" id="1262868"/>
<reference evidence="1 2" key="2">
    <citation type="journal article" date="1996" name="Gene">
        <title>Genetic and sequence analysis of the cos region of the temperate Pseudomonas aeruginosa bacteriophage, D3.</title>
        <authorList>
            <person name="Sharp R."/>
            <person name="Jansons I.S."/>
            <person name="Gertman E."/>
            <person name="Kropinski A.M."/>
        </authorList>
    </citation>
    <scope>NUCLEOTIDE SEQUENCE [LARGE SCALE GENOMIC DNA]</scope>
</reference>
<reference evidence="1 2" key="3">
    <citation type="journal article" date="1999" name="Can. J. Microbiol.">
        <title>Transfer RNA genes and their significance to codon usage in the Pseudomonas aeruginosa lamboid bacteriophage D3.</title>
        <authorList>
            <person name="Kropinski A.M."/>
            <person name="Sibbald M.J."/>
        </authorList>
    </citation>
    <scope>NUCLEOTIDE SEQUENCE [LARGE SCALE GENOMIC DNA]</scope>
</reference>
<dbReference type="EMBL" id="AF165214">
    <property type="protein sequence ID" value="AAF80837.1"/>
    <property type="molecule type" value="Genomic_DNA"/>
</dbReference>
<dbReference type="RefSeq" id="NP_061577.1">
    <property type="nucleotide sequence ID" value="NC_002484.2"/>
</dbReference>
<proteinExistence type="predicted"/>
<reference evidence="1 2" key="5">
    <citation type="journal article" date="2000" name="J. Bacteriol.">
        <title>Sequence of the genome of the temperate, serotype-converting, Pseudomonas aeruginosa bacteriophage D3.</title>
        <authorList>
            <person name="Kropinski A.M."/>
        </authorList>
    </citation>
    <scope>NUCLEOTIDE SEQUENCE [LARGE SCALE GENOMIC DNA]</scope>
</reference>
<reference evidence="1 2" key="4">
    <citation type="journal article" date="1999" name="J. Bacteriol.">
        <title>Cloning and analysis of the capsid morphogenesis genes of Pseudomonas aeruginosa bacteriophage D3: another example of protein chain mail?</title>
        <authorList>
            <person name="Gilakjan Z.A."/>
            <person name="Kropinski A.M."/>
        </authorList>
    </citation>
    <scope>NUCLEOTIDE SEQUENCE [LARGE SCALE GENOMIC DNA]</scope>
</reference>
<dbReference type="KEGG" id="vg:1262868"/>